<dbReference type="Gramene" id="AET5Gv20941600.8">
    <property type="protein sequence ID" value="AET5Gv20941600.8"/>
    <property type="gene ID" value="AET5Gv20941600"/>
</dbReference>
<evidence type="ECO:0000313" key="2">
    <source>
        <dbReference type="EnsemblPlants" id="AET5Gv20941600.8"/>
    </source>
</evidence>
<dbReference type="EnsemblPlants" id="AET5Gv20941600.8">
    <property type="protein sequence ID" value="AET5Gv20941600.8"/>
    <property type="gene ID" value="AET5Gv20941600"/>
</dbReference>
<keyword evidence="3" id="KW-1185">Reference proteome</keyword>
<evidence type="ECO:0000256" key="1">
    <source>
        <dbReference type="SAM" id="MobiDB-lite"/>
    </source>
</evidence>
<reference evidence="3" key="2">
    <citation type="journal article" date="2017" name="Nat. Plants">
        <title>The Aegilops tauschii genome reveals multiple impacts of transposons.</title>
        <authorList>
            <person name="Zhao G."/>
            <person name="Zou C."/>
            <person name="Li K."/>
            <person name="Wang K."/>
            <person name="Li T."/>
            <person name="Gao L."/>
            <person name="Zhang X."/>
            <person name="Wang H."/>
            <person name="Yang Z."/>
            <person name="Liu X."/>
            <person name="Jiang W."/>
            <person name="Mao L."/>
            <person name="Kong X."/>
            <person name="Jiao Y."/>
            <person name="Jia J."/>
        </authorList>
    </citation>
    <scope>NUCLEOTIDE SEQUENCE [LARGE SCALE GENOMIC DNA]</scope>
    <source>
        <strain evidence="3">cv. AL8/78</strain>
    </source>
</reference>
<evidence type="ECO:0000313" key="3">
    <source>
        <dbReference type="Proteomes" id="UP000015105"/>
    </source>
</evidence>
<reference evidence="2" key="3">
    <citation type="journal article" date="2017" name="Nature">
        <title>Genome sequence of the progenitor of the wheat D genome Aegilops tauschii.</title>
        <authorList>
            <person name="Luo M.C."/>
            <person name="Gu Y.Q."/>
            <person name="Puiu D."/>
            <person name="Wang H."/>
            <person name="Twardziok S.O."/>
            <person name="Deal K.R."/>
            <person name="Huo N."/>
            <person name="Zhu T."/>
            <person name="Wang L."/>
            <person name="Wang Y."/>
            <person name="McGuire P.E."/>
            <person name="Liu S."/>
            <person name="Long H."/>
            <person name="Ramasamy R.K."/>
            <person name="Rodriguez J.C."/>
            <person name="Van S.L."/>
            <person name="Yuan L."/>
            <person name="Wang Z."/>
            <person name="Xia Z."/>
            <person name="Xiao L."/>
            <person name="Anderson O.D."/>
            <person name="Ouyang S."/>
            <person name="Liang Y."/>
            <person name="Zimin A.V."/>
            <person name="Pertea G."/>
            <person name="Qi P."/>
            <person name="Bennetzen J.L."/>
            <person name="Dai X."/>
            <person name="Dawson M.W."/>
            <person name="Muller H.G."/>
            <person name="Kugler K."/>
            <person name="Rivarola-Duarte L."/>
            <person name="Spannagl M."/>
            <person name="Mayer K.F.X."/>
            <person name="Lu F.H."/>
            <person name="Bevan M.W."/>
            <person name="Leroy P."/>
            <person name="Li P."/>
            <person name="You F.M."/>
            <person name="Sun Q."/>
            <person name="Liu Z."/>
            <person name="Lyons E."/>
            <person name="Wicker T."/>
            <person name="Salzberg S.L."/>
            <person name="Devos K.M."/>
            <person name="Dvorak J."/>
        </authorList>
    </citation>
    <scope>NUCLEOTIDE SEQUENCE [LARGE SCALE GENOMIC DNA]</scope>
    <source>
        <strain evidence="2">cv. AL8/78</strain>
    </source>
</reference>
<sequence>MPNQINRHIRVQDHESYSQSKHYPGTSKSSTKWTPPQATPLSFGSCVLNLESQKSKSSLTRNSAKAKGAFHYPHAILGSANCPAVPQKDFDFHRHLTFQRNSCAPKALYIHLTENIPLAAIDH</sequence>
<organism evidence="2 3">
    <name type="scientific">Aegilops tauschii subsp. strangulata</name>
    <name type="common">Goatgrass</name>
    <dbReference type="NCBI Taxonomy" id="200361"/>
    <lineage>
        <taxon>Eukaryota</taxon>
        <taxon>Viridiplantae</taxon>
        <taxon>Streptophyta</taxon>
        <taxon>Embryophyta</taxon>
        <taxon>Tracheophyta</taxon>
        <taxon>Spermatophyta</taxon>
        <taxon>Magnoliopsida</taxon>
        <taxon>Liliopsida</taxon>
        <taxon>Poales</taxon>
        <taxon>Poaceae</taxon>
        <taxon>BOP clade</taxon>
        <taxon>Pooideae</taxon>
        <taxon>Triticodae</taxon>
        <taxon>Triticeae</taxon>
        <taxon>Triticinae</taxon>
        <taxon>Aegilops</taxon>
    </lineage>
</organism>
<reference evidence="3" key="1">
    <citation type="journal article" date="2014" name="Science">
        <title>Ancient hybridizations among the ancestral genomes of bread wheat.</title>
        <authorList>
            <consortium name="International Wheat Genome Sequencing Consortium,"/>
            <person name="Marcussen T."/>
            <person name="Sandve S.R."/>
            <person name="Heier L."/>
            <person name="Spannagl M."/>
            <person name="Pfeifer M."/>
            <person name="Jakobsen K.S."/>
            <person name="Wulff B.B."/>
            <person name="Steuernagel B."/>
            <person name="Mayer K.F."/>
            <person name="Olsen O.A."/>
        </authorList>
    </citation>
    <scope>NUCLEOTIDE SEQUENCE [LARGE SCALE GENOMIC DNA]</scope>
    <source>
        <strain evidence="3">cv. AL8/78</strain>
    </source>
</reference>
<proteinExistence type="predicted"/>
<accession>A0A453LXH0</accession>
<protein>
    <submittedName>
        <fullName evidence="2">Uncharacterized protein</fullName>
    </submittedName>
</protein>
<feature type="compositionally biased region" description="Polar residues" evidence="1">
    <location>
        <begin position="17"/>
        <end position="36"/>
    </location>
</feature>
<feature type="region of interest" description="Disordered" evidence="1">
    <location>
        <begin position="12"/>
        <end position="36"/>
    </location>
</feature>
<dbReference type="Proteomes" id="UP000015105">
    <property type="component" value="Chromosome 5D"/>
</dbReference>
<reference evidence="2" key="4">
    <citation type="submission" date="2019-03" db="UniProtKB">
        <authorList>
            <consortium name="EnsemblPlants"/>
        </authorList>
    </citation>
    <scope>IDENTIFICATION</scope>
</reference>
<name>A0A453LXH0_AEGTS</name>
<reference evidence="2" key="5">
    <citation type="journal article" date="2021" name="G3 (Bethesda)">
        <title>Aegilops tauschii genome assembly Aet v5.0 features greater sequence contiguity and improved annotation.</title>
        <authorList>
            <person name="Wang L."/>
            <person name="Zhu T."/>
            <person name="Rodriguez J.C."/>
            <person name="Deal K.R."/>
            <person name="Dubcovsky J."/>
            <person name="McGuire P.E."/>
            <person name="Lux T."/>
            <person name="Spannagl M."/>
            <person name="Mayer K.F.X."/>
            <person name="Baldrich P."/>
            <person name="Meyers B.C."/>
            <person name="Huo N."/>
            <person name="Gu Y.Q."/>
            <person name="Zhou H."/>
            <person name="Devos K.M."/>
            <person name="Bennetzen J.L."/>
            <person name="Unver T."/>
            <person name="Budak H."/>
            <person name="Gulick P.J."/>
            <person name="Galiba G."/>
            <person name="Kalapos B."/>
            <person name="Nelson D.R."/>
            <person name="Li P."/>
            <person name="You F.M."/>
            <person name="Luo M.C."/>
            <person name="Dvorak J."/>
        </authorList>
    </citation>
    <scope>NUCLEOTIDE SEQUENCE [LARGE SCALE GENOMIC DNA]</scope>
    <source>
        <strain evidence="2">cv. AL8/78</strain>
    </source>
</reference>
<dbReference type="AlphaFoldDB" id="A0A453LXH0"/>